<keyword evidence="2" id="KW-0732">Signal</keyword>
<dbReference type="AlphaFoldDB" id="A0A1H9ZAT8"/>
<feature type="transmembrane region" description="Helical" evidence="1">
    <location>
        <begin position="167"/>
        <end position="188"/>
    </location>
</feature>
<dbReference type="Proteomes" id="UP000198618">
    <property type="component" value="Unassembled WGS sequence"/>
</dbReference>
<dbReference type="EMBL" id="FOHE01000002">
    <property type="protein sequence ID" value="SES78678.1"/>
    <property type="molecule type" value="Genomic_DNA"/>
</dbReference>
<keyword evidence="1" id="KW-0812">Transmembrane</keyword>
<gene>
    <name evidence="3" type="ORF">SAMN05216389_102173</name>
</gene>
<evidence type="ECO:0000256" key="1">
    <source>
        <dbReference type="SAM" id="Phobius"/>
    </source>
</evidence>
<evidence type="ECO:0000256" key="2">
    <source>
        <dbReference type="SAM" id="SignalP"/>
    </source>
</evidence>
<proteinExistence type="predicted"/>
<keyword evidence="4" id="KW-1185">Reference proteome</keyword>
<accession>A0A1H9ZAT8</accession>
<sequence length="251" mass="29041">MINILKGKGFKKNFLVSFIVFMMLFSTISSTVSATSVSSDSSSVSDIIYTEEHKYETIEKSSEYSKLKITTLETKEVEYVESYLKDGEYYHIVTNTEGKFLVDKEDDKLSVTNINTDAKEFFDVTIETVTKESLGHGLVHPTDDWSPWEWQGTRYYNEMVRQASQGLTLAFIAMVVGLPAWVGLVLAFKTYLDATGKSTAYWSEQLYYHTDDWTNTKTIYTGYRTNDYRGILETTTKRERGPMWNREIWYE</sequence>
<keyword evidence="1" id="KW-0472">Membrane</keyword>
<feature type="chain" id="PRO_5011692328" evidence="2">
    <location>
        <begin position="35"/>
        <end position="251"/>
    </location>
</feature>
<name>A0A1H9ZAT8_9BACI</name>
<evidence type="ECO:0000313" key="3">
    <source>
        <dbReference type="EMBL" id="SES78678.1"/>
    </source>
</evidence>
<feature type="signal peptide" evidence="2">
    <location>
        <begin position="1"/>
        <end position="34"/>
    </location>
</feature>
<dbReference type="RefSeq" id="WP_090866757.1">
    <property type="nucleotide sequence ID" value="NZ_FOHE01000002.1"/>
</dbReference>
<protein>
    <submittedName>
        <fullName evidence="3">Uncharacterized protein</fullName>
    </submittedName>
</protein>
<keyword evidence="1" id="KW-1133">Transmembrane helix</keyword>
<evidence type="ECO:0000313" key="4">
    <source>
        <dbReference type="Proteomes" id="UP000198618"/>
    </source>
</evidence>
<reference evidence="3 4" key="1">
    <citation type="submission" date="2016-10" db="EMBL/GenBank/DDBJ databases">
        <authorList>
            <person name="de Groot N.N."/>
        </authorList>
    </citation>
    <scope>NUCLEOTIDE SEQUENCE [LARGE SCALE GENOMIC DNA]</scope>
    <source>
        <strain evidence="3 4">IBRC-M 10780</strain>
    </source>
</reference>
<organism evidence="3 4">
    <name type="scientific">Oceanobacillus limi</name>
    <dbReference type="NCBI Taxonomy" id="930131"/>
    <lineage>
        <taxon>Bacteria</taxon>
        <taxon>Bacillati</taxon>
        <taxon>Bacillota</taxon>
        <taxon>Bacilli</taxon>
        <taxon>Bacillales</taxon>
        <taxon>Bacillaceae</taxon>
        <taxon>Oceanobacillus</taxon>
    </lineage>
</organism>